<keyword evidence="4" id="KW-0645">Protease</keyword>
<evidence type="ECO:0000256" key="1">
    <source>
        <dbReference type="ARBA" id="ARBA00022741"/>
    </source>
</evidence>
<keyword evidence="3" id="KW-1185">Reference proteome</keyword>
<keyword evidence="1" id="KW-0547">Nucleotide-binding</keyword>
<reference evidence="4" key="1">
    <citation type="submission" date="2025-08" db="UniProtKB">
        <authorList>
            <consortium name="RefSeq"/>
        </authorList>
    </citation>
    <scope>IDENTIFICATION</scope>
</reference>
<gene>
    <name evidence="4" type="primary">LOC105178727</name>
</gene>
<name>A0A8M8VFT6_SESIN</name>
<dbReference type="PANTHER" id="PTHR23073">
    <property type="entry name" value="26S PROTEASOME REGULATORY SUBUNIT"/>
    <property type="match status" value="1"/>
</dbReference>
<sequence length="103" mass="12075">MKSFRKLYTRLIALWILRMVREWFVMFFSLPANIFIHEVDTIATARFDAQTGADQEVQQILMELLNQVSKLVDLYKGISEEWSQKAIELEGIIKALELPRQCV</sequence>
<dbReference type="InterPro" id="IPR050221">
    <property type="entry name" value="26S_Proteasome_ATPase"/>
</dbReference>
<keyword evidence="4" id="KW-0378">Hydrolase</keyword>
<dbReference type="RefSeq" id="XP_020555006.1">
    <property type="nucleotide sequence ID" value="XM_020699347.1"/>
</dbReference>
<dbReference type="GeneID" id="105178727"/>
<dbReference type="GO" id="GO:0006508">
    <property type="term" value="P:proteolysis"/>
    <property type="evidence" value="ECO:0007669"/>
    <property type="project" value="UniProtKB-KW"/>
</dbReference>
<accession>A0A8M8VFT6</accession>
<evidence type="ECO:0000313" key="4">
    <source>
        <dbReference type="RefSeq" id="XP_020555006.1"/>
    </source>
</evidence>
<dbReference type="GO" id="GO:0005524">
    <property type="term" value="F:ATP binding"/>
    <property type="evidence" value="ECO:0007669"/>
    <property type="project" value="UniProtKB-KW"/>
</dbReference>
<dbReference type="GO" id="GO:0008233">
    <property type="term" value="F:peptidase activity"/>
    <property type="evidence" value="ECO:0007669"/>
    <property type="project" value="UniProtKB-KW"/>
</dbReference>
<dbReference type="Proteomes" id="UP000504604">
    <property type="component" value="Linkage group LG16"/>
</dbReference>
<keyword evidence="2" id="KW-0067">ATP-binding</keyword>
<protein>
    <submittedName>
        <fullName evidence="4">Probable 26S protease regulatory subunit 10B isoform X2</fullName>
    </submittedName>
</protein>
<evidence type="ECO:0000313" key="3">
    <source>
        <dbReference type="Proteomes" id="UP000504604"/>
    </source>
</evidence>
<dbReference type="AlphaFoldDB" id="A0A8M8VFT6"/>
<evidence type="ECO:0000256" key="2">
    <source>
        <dbReference type="ARBA" id="ARBA00022840"/>
    </source>
</evidence>
<organism evidence="3 4">
    <name type="scientific">Sesamum indicum</name>
    <name type="common">Oriental sesame</name>
    <name type="synonym">Sesamum orientale</name>
    <dbReference type="NCBI Taxonomy" id="4182"/>
    <lineage>
        <taxon>Eukaryota</taxon>
        <taxon>Viridiplantae</taxon>
        <taxon>Streptophyta</taxon>
        <taxon>Embryophyta</taxon>
        <taxon>Tracheophyta</taxon>
        <taxon>Spermatophyta</taxon>
        <taxon>Magnoliopsida</taxon>
        <taxon>eudicotyledons</taxon>
        <taxon>Gunneridae</taxon>
        <taxon>Pentapetalae</taxon>
        <taxon>asterids</taxon>
        <taxon>lamiids</taxon>
        <taxon>Lamiales</taxon>
        <taxon>Pedaliaceae</taxon>
        <taxon>Sesamum</taxon>
    </lineage>
</organism>
<proteinExistence type="predicted"/>